<comment type="caution">
    <text evidence="1">The sequence shown here is derived from an EMBL/GenBank/DDBJ whole genome shotgun (WGS) entry which is preliminary data.</text>
</comment>
<name>A0ACB8SND1_9AGAM</name>
<gene>
    <name evidence="1" type="ORF">BV25DRAFT_1831222</name>
</gene>
<proteinExistence type="predicted"/>
<evidence type="ECO:0000313" key="2">
    <source>
        <dbReference type="Proteomes" id="UP000814140"/>
    </source>
</evidence>
<accession>A0ACB8SND1</accession>
<dbReference type="Proteomes" id="UP000814140">
    <property type="component" value="Unassembled WGS sequence"/>
</dbReference>
<reference evidence="1" key="1">
    <citation type="submission" date="2021-03" db="EMBL/GenBank/DDBJ databases">
        <authorList>
            <consortium name="DOE Joint Genome Institute"/>
            <person name="Ahrendt S."/>
            <person name="Looney B.P."/>
            <person name="Miyauchi S."/>
            <person name="Morin E."/>
            <person name="Drula E."/>
            <person name="Courty P.E."/>
            <person name="Chicoki N."/>
            <person name="Fauchery L."/>
            <person name="Kohler A."/>
            <person name="Kuo A."/>
            <person name="Labutti K."/>
            <person name="Pangilinan J."/>
            <person name="Lipzen A."/>
            <person name="Riley R."/>
            <person name="Andreopoulos W."/>
            <person name="He G."/>
            <person name="Johnson J."/>
            <person name="Barry K.W."/>
            <person name="Grigoriev I.V."/>
            <person name="Nagy L."/>
            <person name="Hibbett D."/>
            <person name="Henrissat B."/>
            <person name="Matheny P.B."/>
            <person name="Labbe J."/>
            <person name="Martin F."/>
        </authorList>
    </citation>
    <scope>NUCLEOTIDE SEQUENCE</scope>
    <source>
        <strain evidence="1">HHB10654</strain>
    </source>
</reference>
<protein>
    <submittedName>
        <fullName evidence="1">Uncharacterized protein</fullName>
    </submittedName>
</protein>
<keyword evidence="2" id="KW-1185">Reference proteome</keyword>
<evidence type="ECO:0000313" key="1">
    <source>
        <dbReference type="EMBL" id="KAI0057383.1"/>
    </source>
</evidence>
<organism evidence="1 2">
    <name type="scientific">Artomyces pyxidatus</name>
    <dbReference type="NCBI Taxonomy" id="48021"/>
    <lineage>
        <taxon>Eukaryota</taxon>
        <taxon>Fungi</taxon>
        <taxon>Dikarya</taxon>
        <taxon>Basidiomycota</taxon>
        <taxon>Agaricomycotina</taxon>
        <taxon>Agaricomycetes</taxon>
        <taxon>Russulales</taxon>
        <taxon>Auriscalpiaceae</taxon>
        <taxon>Artomyces</taxon>
    </lineage>
</organism>
<sequence length="92" mass="9974">MTRPGWTFRHLHTQLKNHGCAGTPCLSDTDLSAIKRVTNLIGATAAIVAASLHRDAGTQAPPPRSSLLAVAHLYYMRRPLSFVLMFSPHVPG</sequence>
<reference evidence="1" key="2">
    <citation type="journal article" date="2022" name="New Phytol.">
        <title>Evolutionary transition to the ectomycorrhizal habit in the genomes of a hyperdiverse lineage of mushroom-forming fungi.</title>
        <authorList>
            <person name="Looney B."/>
            <person name="Miyauchi S."/>
            <person name="Morin E."/>
            <person name="Drula E."/>
            <person name="Courty P.E."/>
            <person name="Kohler A."/>
            <person name="Kuo A."/>
            <person name="LaButti K."/>
            <person name="Pangilinan J."/>
            <person name="Lipzen A."/>
            <person name="Riley R."/>
            <person name="Andreopoulos W."/>
            <person name="He G."/>
            <person name="Johnson J."/>
            <person name="Nolan M."/>
            <person name="Tritt A."/>
            <person name="Barry K.W."/>
            <person name="Grigoriev I.V."/>
            <person name="Nagy L.G."/>
            <person name="Hibbett D."/>
            <person name="Henrissat B."/>
            <person name="Matheny P.B."/>
            <person name="Labbe J."/>
            <person name="Martin F.M."/>
        </authorList>
    </citation>
    <scope>NUCLEOTIDE SEQUENCE</scope>
    <source>
        <strain evidence="1">HHB10654</strain>
    </source>
</reference>
<dbReference type="EMBL" id="MU277248">
    <property type="protein sequence ID" value="KAI0057383.1"/>
    <property type="molecule type" value="Genomic_DNA"/>
</dbReference>